<dbReference type="SUPFAM" id="SSF53474">
    <property type="entry name" value="alpha/beta-Hydrolases"/>
    <property type="match status" value="1"/>
</dbReference>
<dbReference type="AlphaFoldDB" id="A0A7J8LN52"/>
<evidence type="ECO:0000256" key="1">
    <source>
        <dbReference type="SAM" id="SignalP"/>
    </source>
</evidence>
<reference evidence="2 3" key="1">
    <citation type="journal article" date="2019" name="Genome Biol. Evol.">
        <title>Insights into the evolution of the New World diploid cottons (Gossypium, subgenus Houzingenia) based on genome sequencing.</title>
        <authorList>
            <person name="Grover C.E."/>
            <person name="Arick M.A. 2nd"/>
            <person name="Thrash A."/>
            <person name="Conover J.L."/>
            <person name="Sanders W.S."/>
            <person name="Peterson D.G."/>
            <person name="Frelichowski J.E."/>
            <person name="Scheffler J.A."/>
            <person name="Scheffler B.E."/>
            <person name="Wendel J.F."/>
        </authorList>
    </citation>
    <scope>NUCLEOTIDE SEQUENCE [LARGE SCALE GENOMIC DNA]</scope>
    <source>
        <strain evidence="2">157</strain>
        <tissue evidence="2">Leaf</tissue>
    </source>
</reference>
<feature type="chain" id="PRO_5029739842" description="AB hydrolase-1 domain-containing protein" evidence="1">
    <location>
        <begin position="23"/>
        <end position="376"/>
    </location>
</feature>
<dbReference type="InterPro" id="IPR029058">
    <property type="entry name" value="AB_hydrolase_fold"/>
</dbReference>
<dbReference type="GO" id="GO:0009507">
    <property type="term" value="C:chloroplast"/>
    <property type="evidence" value="ECO:0007669"/>
    <property type="project" value="TreeGrafter"/>
</dbReference>
<gene>
    <name evidence="2" type="ORF">Golob_013014</name>
</gene>
<comment type="caution">
    <text evidence="2">The sequence shown here is derived from an EMBL/GenBank/DDBJ whole genome shotgun (WGS) entry which is preliminary data.</text>
</comment>
<dbReference type="Proteomes" id="UP000593572">
    <property type="component" value="Unassembled WGS sequence"/>
</dbReference>
<dbReference type="Gene3D" id="3.40.50.1820">
    <property type="entry name" value="alpha/beta hydrolase"/>
    <property type="match status" value="1"/>
</dbReference>
<name>A0A7J8LN52_9ROSI</name>
<evidence type="ECO:0000313" key="2">
    <source>
        <dbReference type="EMBL" id="MBA0553871.1"/>
    </source>
</evidence>
<accession>A0A7J8LN52</accession>
<sequence>MAMASFAISIFSLATFAPTCKNYRPFLSQTTYSFKSISVRAYSTSLDYSTPSSVNEQKALKPTKANYWEWKFKDNVIDVYYEEHEHESTGPQKNILMMPTISDVSTVEEWRGVAKDILERSGKLNLRATIVDWPGLGFSSRPKMDYDADVMENFVVDFINEISSSVETENDLLVFGGGHAATIVVRAAKKGLVKPKAIAAVAPTWAGPLPIVFGRDSSMQTRYGLLRGILRTPGAGWMMYNMLVSNEGAIQSQYKSHVYANPQNVTPAFVQSRYKLTTEKGSRYVPAAFLTGLLDPVNSDEFLELFSGLEGKTPILVVSTEGSPKRSKAEMEALREARGVSKFVKVAGALLPHEEYPSMVAEELYKFLQENFEVNA</sequence>
<proteinExistence type="predicted"/>
<dbReference type="PANTHER" id="PTHR47914:SF1">
    <property type="entry name" value="ALPHA_BETA-HYDROLASES SUPERFAMILY PROTEIN"/>
    <property type="match status" value="1"/>
</dbReference>
<dbReference type="PANTHER" id="PTHR47914">
    <property type="entry name" value="ALPHA/BETA-HYDROLASES SUPERFAMILY PROTEIN"/>
    <property type="match status" value="1"/>
</dbReference>
<evidence type="ECO:0008006" key="4">
    <source>
        <dbReference type="Google" id="ProtNLM"/>
    </source>
</evidence>
<keyword evidence="3" id="KW-1185">Reference proteome</keyword>
<protein>
    <recommendedName>
        <fullName evidence="4">AB hydrolase-1 domain-containing protein</fullName>
    </recommendedName>
</protein>
<keyword evidence="1" id="KW-0732">Signal</keyword>
<feature type="signal peptide" evidence="1">
    <location>
        <begin position="1"/>
        <end position="22"/>
    </location>
</feature>
<evidence type="ECO:0000313" key="3">
    <source>
        <dbReference type="Proteomes" id="UP000593572"/>
    </source>
</evidence>
<organism evidence="2 3">
    <name type="scientific">Gossypium lobatum</name>
    <dbReference type="NCBI Taxonomy" id="34289"/>
    <lineage>
        <taxon>Eukaryota</taxon>
        <taxon>Viridiplantae</taxon>
        <taxon>Streptophyta</taxon>
        <taxon>Embryophyta</taxon>
        <taxon>Tracheophyta</taxon>
        <taxon>Spermatophyta</taxon>
        <taxon>Magnoliopsida</taxon>
        <taxon>eudicotyledons</taxon>
        <taxon>Gunneridae</taxon>
        <taxon>Pentapetalae</taxon>
        <taxon>rosids</taxon>
        <taxon>malvids</taxon>
        <taxon>Malvales</taxon>
        <taxon>Malvaceae</taxon>
        <taxon>Malvoideae</taxon>
        <taxon>Gossypium</taxon>
    </lineage>
</organism>
<dbReference type="EMBL" id="JABEZX010000004">
    <property type="protein sequence ID" value="MBA0553871.1"/>
    <property type="molecule type" value="Genomic_DNA"/>
</dbReference>